<evidence type="ECO:0000313" key="2">
    <source>
        <dbReference type="EMBL" id="KAL2782313.1"/>
    </source>
</evidence>
<keyword evidence="3" id="KW-1185">Reference proteome</keyword>
<evidence type="ECO:0000259" key="1">
    <source>
        <dbReference type="Pfam" id="PF20255"/>
    </source>
</evidence>
<dbReference type="InterPro" id="IPR046541">
    <property type="entry name" value="DUF6606"/>
</dbReference>
<dbReference type="Pfam" id="PF20255">
    <property type="entry name" value="DUF6606"/>
    <property type="match status" value="1"/>
</dbReference>
<protein>
    <recommendedName>
        <fullName evidence="1">DUF6606 domain-containing protein</fullName>
    </recommendedName>
</protein>
<evidence type="ECO:0000313" key="3">
    <source>
        <dbReference type="Proteomes" id="UP001610563"/>
    </source>
</evidence>
<dbReference type="Proteomes" id="UP001610563">
    <property type="component" value="Unassembled WGS sequence"/>
</dbReference>
<proteinExistence type="predicted"/>
<feature type="domain" description="DUF6606" evidence="1">
    <location>
        <begin position="15"/>
        <end position="235"/>
    </location>
</feature>
<reference evidence="2 3" key="1">
    <citation type="submission" date="2024-07" db="EMBL/GenBank/DDBJ databases">
        <title>Section-level genome sequencing and comparative genomics of Aspergillus sections Usti and Cavernicolus.</title>
        <authorList>
            <consortium name="Lawrence Berkeley National Laboratory"/>
            <person name="Nybo J.L."/>
            <person name="Vesth T.C."/>
            <person name="Theobald S."/>
            <person name="Frisvad J.C."/>
            <person name="Larsen T.O."/>
            <person name="Kjaerboelling I."/>
            <person name="Rothschild-Mancinelli K."/>
            <person name="Lyhne E.K."/>
            <person name="Kogle M.E."/>
            <person name="Barry K."/>
            <person name="Clum A."/>
            <person name="Na H."/>
            <person name="Ledsgaard L."/>
            <person name="Lin J."/>
            <person name="Lipzen A."/>
            <person name="Kuo A."/>
            <person name="Riley R."/>
            <person name="Mondo S."/>
            <person name="Labutti K."/>
            <person name="Haridas S."/>
            <person name="Pangalinan J."/>
            <person name="Salamov A.A."/>
            <person name="Simmons B.A."/>
            <person name="Magnuson J.K."/>
            <person name="Chen J."/>
            <person name="Drula E."/>
            <person name="Henrissat B."/>
            <person name="Wiebenga A."/>
            <person name="Lubbers R.J."/>
            <person name="Gomes A.C."/>
            <person name="Makela M.R."/>
            <person name="Stajich J."/>
            <person name="Grigoriev I.V."/>
            <person name="Mortensen U.H."/>
            <person name="De Vries R.P."/>
            <person name="Baker S.E."/>
            <person name="Andersen M.R."/>
        </authorList>
    </citation>
    <scope>NUCLEOTIDE SEQUENCE [LARGE SCALE GENOMIC DNA]</scope>
    <source>
        <strain evidence="2 3">CBS 209.92</strain>
    </source>
</reference>
<dbReference type="EMBL" id="JBFTWV010000568">
    <property type="protein sequence ID" value="KAL2782313.1"/>
    <property type="molecule type" value="Genomic_DNA"/>
</dbReference>
<gene>
    <name evidence="2" type="ORF">BJX66DRAFT_345993</name>
</gene>
<name>A0ABR4FGD6_9EURO</name>
<sequence>MSTAEHDLTLLLKGMQKAVRMCQLVNQQGFVNKEILLQGWRDLDTGDASIVFVGQQNACILIQKPPGDDTQVNVEAFQASPEAGPVLAAKGALRWDFPGLAVVLPTSSFETLDFQENLASFLEQASLEPVNEFEAKAHKAGVEVIETRDTTNPAIITQFLMTLLESRGERLSVPLLRKRVRDDVCWDNAELPWRRSPFWLALRVCIQRLFSRMGAAMGRVLYKTLMCALMGQLLDDCLGNLPPECCYMLKAKLCRRLAKLEIEKENLFTRNRTEPLQVLATVETKCRQT</sequence>
<organism evidence="2 3">
    <name type="scientific">Aspergillus keveii</name>
    <dbReference type="NCBI Taxonomy" id="714993"/>
    <lineage>
        <taxon>Eukaryota</taxon>
        <taxon>Fungi</taxon>
        <taxon>Dikarya</taxon>
        <taxon>Ascomycota</taxon>
        <taxon>Pezizomycotina</taxon>
        <taxon>Eurotiomycetes</taxon>
        <taxon>Eurotiomycetidae</taxon>
        <taxon>Eurotiales</taxon>
        <taxon>Aspergillaceae</taxon>
        <taxon>Aspergillus</taxon>
        <taxon>Aspergillus subgen. Nidulantes</taxon>
    </lineage>
</organism>
<accession>A0ABR4FGD6</accession>
<comment type="caution">
    <text evidence="2">The sequence shown here is derived from an EMBL/GenBank/DDBJ whole genome shotgun (WGS) entry which is preliminary data.</text>
</comment>